<dbReference type="CDD" id="cd00609">
    <property type="entry name" value="AAT_like"/>
    <property type="match status" value="1"/>
</dbReference>
<dbReference type="PANTHER" id="PTHR43525:SF1">
    <property type="entry name" value="PROTEIN MALY"/>
    <property type="match status" value="1"/>
</dbReference>
<evidence type="ECO:0000259" key="6">
    <source>
        <dbReference type="Pfam" id="PF00155"/>
    </source>
</evidence>
<dbReference type="PANTHER" id="PTHR43525">
    <property type="entry name" value="PROTEIN MALY"/>
    <property type="match status" value="1"/>
</dbReference>
<comment type="similarity">
    <text evidence="5">Belongs to the class-II pyridoxal-phosphate-dependent aminotransferase family. MalY/PatB cystathionine beta-lyase subfamily.</text>
</comment>
<dbReference type="RefSeq" id="WP_371753796.1">
    <property type="nucleotide sequence ID" value="NZ_JAYJLD010000009.1"/>
</dbReference>
<dbReference type="NCBIfam" id="TIGR04350">
    <property type="entry name" value="C_S_lyase_PatB"/>
    <property type="match status" value="1"/>
</dbReference>
<gene>
    <name evidence="7" type="ORF">VF724_08375</name>
</gene>
<sequence>MKYDFDRIIDRSDTGSYKWEQSEKLFGRRDIIPMWVADMDFQVPQPVIDALVKRAEHGIYGYTFRPDSYFKAVAGWQKKRHGWDVDESWISTSPGVVTALSLAVDTLTKPGDKIILQAPVYYPFYDVISRNGREVVNNPLRLENGRYTMDLELLEQQIDEQVSMLLLCNPHNPGGRVWTREELEQLGEICLKRNIIVVSDEIHGDLVFEGYKHTPFASISEEFAQNSVTCIAPTKTFNVPGVQTSQVIIPNKTFREAFNNRLKTLSLHMENCFGGLATESCYNFGEEWLEQLLEYLQGNLAYLKKFFSEQLPEIGVTIPEGTYLVWLDCRAISRDADTLKELMFKEAGVAFSEGSVFGKEGEGFLRVNIACPRSVMAEGLERFAKAARKRLS</sequence>
<comment type="caution">
    <text evidence="7">The sequence shown here is derived from an EMBL/GenBank/DDBJ whole genome shotgun (WGS) entry which is preliminary data.</text>
</comment>
<keyword evidence="4 7" id="KW-0456">Lyase</keyword>
<reference evidence="7" key="1">
    <citation type="submission" date="2023-12" db="EMBL/GenBank/DDBJ databases">
        <title>Fervidustalea candida gen. nov., sp. nov., a novel member of the family Paenibacillaceae isolated from a geothermal area.</title>
        <authorList>
            <person name="Li W.-J."/>
            <person name="Jiao J.-Y."/>
            <person name="Chen Y."/>
        </authorList>
    </citation>
    <scope>NUCLEOTIDE SEQUENCE</scope>
    <source>
        <strain evidence="7">SYSU GA230002</strain>
    </source>
</reference>
<dbReference type="InterPro" id="IPR027619">
    <property type="entry name" value="C-S_lyase_PatB-like"/>
</dbReference>
<keyword evidence="8" id="KW-1185">Reference proteome</keyword>
<comment type="cofactor">
    <cofactor evidence="1">
        <name>pyridoxal 5'-phosphate</name>
        <dbReference type="ChEBI" id="CHEBI:597326"/>
    </cofactor>
</comment>
<dbReference type="EMBL" id="JAYJLD010000009">
    <property type="protein sequence ID" value="MEB3101677.1"/>
    <property type="molecule type" value="Genomic_DNA"/>
</dbReference>
<dbReference type="Gene3D" id="3.90.1150.10">
    <property type="entry name" value="Aspartate Aminotransferase, domain 1"/>
    <property type="match status" value="1"/>
</dbReference>
<dbReference type="GO" id="GO:0047804">
    <property type="term" value="F:cysteine-S-conjugate beta-lyase activity"/>
    <property type="evidence" value="ECO:0007669"/>
    <property type="project" value="UniProtKB-EC"/>
</dbReference>
<dbReference type="InterPro" id="IPR015421">
    <property type="entry name" value="PyrdxlP-dep_Trfase_major"/>
</dbReference>
<proteinExistence type="inferred from homology"/>
<feature type="domain" description="Aminotransferase class I/classII large" evidence="6">
    <location>
        <begin position="38"/>
        <end position="382"/>
    </location>
</feature>
<dbReference type="EC" id="4.4.1.13" evidence="2"/>
<dbReference type="SUPFAM" id="SSF53383">
    <property type="entry name" value="PLP-dependent transferases"/>
    <property type="match status" value="1"/>
</dbReference>
<dbReference type="Pfam" id="PF00155">
    <property type="entry name" value="Aminotran_1_2"/>
    <property type="match status" value="1"/>
</dbReference>
<evidence type="ECO:0000313" key="7">
    <source>
        <dbReference type="EMBL" id="MEB3101677.1"/>
    </source>
</evidence>
<evidence type="ECO:0000256" key="1">
    <source>
        <dbReference type="ARBA" id="ARBA00001933"/>
    </source>
</evidence>
<evidence type="ECO:0000256" key="3">
    <source>
        <dbReference type="ARBA" id="ARBA00022898"/>
    </source>
</evidence>
<evidence type="ECO:0000313" key="8">
    <source>
        <dbReference type="Proteomes" id="UP001310386"/>
    </source>
</evidence>
<dbReference type="Proteomes" id="UP001310386">
    <property type="component" value="Unassembled WGS sequence"/>
</dbReference>
<evidence type="ECO:0000256" key="2">
    <source>
        <dbReference type="ARBA" id="ARBA00012224"/>
    </source>
</evidence>
<dbReference type="InterPro" id="IPR015422">
    <property type="entry name" value="PyrdxlP-dep_Trfase_small"/>
</dbReference>
<dbReference type="InterPro" id="IPR051798">
    <property type="entry name" value="Class-II_PLP-Dep_Aminotrans"/>
</dbReference>
<organism evidence="7 8">
    <name type="scientific">Ferviditalea candida</name>
    <dbReference type="NCBI Taxonomy" id="3108399"/>
    <lineage>
        <taxon>Bacteria</taxon>
        <taxon>Bacillati</taxon>
        <taxon>Bacillota</taxon>
        <taxon>Bacilli</taxon>
        <taxon>Bacillales</taxon>
        <taxon>Paenibacillaceae</taxon>
        <taxon>Ferviditalea</taxon>
    </lineage>
</organism>
<protein>
    <recommendedName>
        <fullName evidence="2">cysteine-S-conjugate beta-lyase</fullName>
        <ecNumber evidence="2">4.4.1.13</ecNumber>
    </recommendedName>
</protein>
<keyword evidence="3" id="KW-0663">Pyridoxal phosphate</keyword>
<dbReference type="InterPro" id="IPR015424">
    <property type="entry name" value="PyrdxlP-dep_Trfase"/>
</dbReference>
<evidence type="ECO:0000256" key="4">
    <source>
        <dbReference type="ARBA" id="ARBA00023239"/>
    </source>
</evidence>
<evidence type="ECO:0000256" key="5">
    <source>
        <dbReference type="ARBA" id="ARBA00037974"/>
    </source>
</evidence>
<accession>A0ABU5ZHF8</accession>
<dbReference type="Gene3D" id="3.40.640.10">
    <property type="entry name" value="Type I PLP-dependent aspartate aminotransferase-like (Major domain)"/>
    <property type="match status" value="1"/>
</dbReference>
<name>A0ABU5ZHF8_9BACL</name>
<dbReference type="InterPro" id="IPR004839">
    <property type="entry name" value="Aminotransferase_I/II_large"/>
</dbReference>